<comment type="caution">
    <text evidence="3">The sequence shown here is derived from an EMBL/GenBank/DDBJ whole genome shotgun (WGS) entry which is preliminary data.</text>
</comment>
<feature type="chain" id="PRO_5012978836" description="Phosphatidic acid phosphatase type 2/haloperoxidase domain-containing protein" evidence="1">
    <location>
        <begin position="21"/>
        <end position="252"/>
    </location>
</feature>
<dbReference type="Proteomes" id="UP000191418">
    <property type="component" value="Unassembled WGS sequence"/>
</dbReference>
<evidence type="ECO:0000313" key="3">
    <source>
        <dbReference type="EMBL" id="OPX55704.1"/>
    </source>
</evidence>
<evidence type="ECO:0000313" key="4">
    <source>
        <dbReference type="Proteomes" id="UP000191418"/>
    </source>
</evidence>
<dbReference type="STRING" id="64969.SAMN02745127_01221"/>
<proteinExistence type="predicted"/>
<reference evidence="3 4" key="1">
    <citation type="submission" date="2017-01" db="EMBL/GenBank/DDBJ databases">
        <title>Genome Sequencing of a Marine Spirillum, Oceanospirillum multiglobuliferum ATCC 33336, from Japan.</title>
        <authorList>
            <person name="Carney J.G."/>
            <person name="Trachtenberg A.M."/>
            <person name="Rheaume B.A."/>
            <person name="Linnane J.D."/>
            <person name="Pitts N.L."/>
            <person name="Mykles D.L."/>
            <person name="Maclea K.S."/>
        </authorList>
    </citation>
    <scope>NUCLEOTIDE SEQUENCE [LARGE SCALE GENOMIC DNA]</scope>
    <source>
        <strain evidence="3 4">ATCC 33336</strain>
    </source>
</reference>
<dbReference type="EMBL" id="MTSM01000007">
    <property type="protein sequence ID" value="OPX55704.1"/>
    <property type="molecule type" value="Genomic_DNA"/>
</dbReference>
<sequence length="252" mass="27470">MLKKLSLLLVSLCLSTSLWAGESFSSDLSKGYSNFYNQDNLPWLGATYLAGGILANTSLDRDIQDEYNRRFHSQATDDFAAIAKKTGDQSTAFVFLGIAALNRLACNQNCGAVAEWGDRTAQALLVGLPAVWGSQMLLGGNRPHRGKSDWTPLQFDTFNGVSGHAFTGAVPFLTAAAMTDNTYAKGMFYGLSTLTAWSRLNDQKHYFSQIMMGWLFAAKVTGAVNMDIGSNQAMLLPYADDKTVALTFIQPF</sequence>
<dbReference type="AlphaFoldDB" id="A0A1T4NRF0"/>
<dbReference type="InterPro" id="IPR000326">
    <property type="entry name" value="PAP2/HPO"/>
</dbReference>
<evidence type="ECO:0000259" key="2">
    <source>
        <dbReference type="Pfam" id="PF01569"/>
    </source>
</evidence>
<accession>A0A1T4NRF0</accession>
<name>A0A1T4NRF0_9GAMM</name>
<dbReference type="CDD" id="cd01610">
    <property type="entry name" value="PAP2_like"/>
    <property type="match status" value="1"/>
</dbReference>
<dbReference type="Pfam" id="PF01569">
    <property type="entry name" value="PAP2"/>
    <property type="match status" value="1"/>
</dbReference>
<protein>
    <recommendedName>
        <fullName evidence="2">Phosphatidic acid phosphatase type 2/haloperoxidase domain-containing protein</fullName>
    </recommendedName>
</protein>
<organism evidence="3 4">
    <name type="scientific">Oceanospirillum multiglobuliferum</name>
    <dbReference type="NCBI Taxonomy" id="64969"/>
    <lineage>
        <taxon>Bacteria</taxon>
        <taxon>Pseudomonadati</taxon>
        <taxon>Pseudomonadota</taxon>
        <taxon>Gammaproteobacteria</taxon>
        <taxon>Oceanospirillales</taxon>
        <taxon>Oceanospirillaceae</taxon>
        <taxon>Oceanospirillum</taxon>
    </lineage>
</organism>
<evidence type="ECO:0000256" key="1">
    <source>
        <dbReference type="SAM" id="SignalP"/>
    </source>
</evidence>
<dbReference type="SUPFAM" id="SSF48317">
    <property type="entry name" value="Acid phosphatase/Vanadium-dependent haloperoxidase"/>
    <property type="match status" value="1"/>
</dbReference>
<keyword evidence="1" id="KW-0732">Signal</keyword>
<keyword evidence="4" id="KW-1185">Reference proteome</keyword>
<dbReference type="RefSeq" id="WP_078744840.1">
    <property type="nucleotide sequence ID" value="NZ_FUXG01000006.1"/>
</dbReference>
<dbReference type="InterPro" id="IPR036938">
    <property type="entry name" value="PAP2/HPO_sf"/>
</dbReference>
<dbReference type="OrthoDB" id="271145at2"/>
<feature type="signal peptide" evidence="1">
    <location>
        <begin position="1"/>
        <end position="20"/>
    </location>
</feature>
<gene>
    <name evidence="3" type="ORF">BTE48_07355</name>
</gene>
<feature type="domain" description="Phosphatidic acid phosphatase type 2/haloperoxidase" evidence="2">
    <location>
        <begin position="148"/>
        <end position="221"/>
    </location>
</feature>